<gene>
    <name evidence="1" type="primary">163</name>
    <name evidence="1" type="ORF">PBI_SMOOTHIE_163</name>
</gene>
<proteinExistence type="predicted"/>
<dbReference type="Proteomes" id="UP000201458">
    <property type="component" value="Segment"/>
</dbReference>
<dbReference type="EMBL" id="KU998244">
    <property type="protein sequence ID" value="ANA86318.1"/>
    <property type="molecule type" value="Genomic_DNA"/>
</dbReference>
<sequence length="59" mass="6787">MAYQLTTVAAEHLEEGDELRSGILVTDFNDVGHPDYVWVGFNDGELSRVRRQGKFEVYR</sequence>
<keyword evidence="2" id="KW-1185">Reference proteome</keyword>
<protein>
    <submittedName>
        <fullName evidence="1">Uncharacterized protein</fullName>
    </submittedName>
</protein>
<dbReference type="RefSeq" id="YP_009269276.1">
    <property type="nucleotide sequence ID" value="NC_030696.1"/>
</dbReference>
<name>A0A160DEM4_9CAUD</name>
<dbReference type="GeneID" id="28378621"/>
<evidence type="ECO:0000313" key="1">
    <source>
        <dbReference type="EMBL" id="ANA86318.1"/>
    </source>
</evidence>
<organism evidence="1 2">
    <name type="scientific">Gordonia phage Smoothie</name>
    <dbReference type="NCBI Taxonomy" id="1838078"/>
    <lineage>
        <taxon>Viruses</taxon>
        <taxon>Duplodnaviria</taxon>
        <taxon>Heunggongvirae</taxon>
        <taxon>Uroviricota</taxon>
        <taxon>Caudoviricetes</taxon>
        <taxon>Smoothievirus</taxon>
        <taxon>Smoothievirus smoothie</taxon>
    </lineage>
</organism>
<reference evidence="1 2" key="1">
    <citation type="submission" date="2016-03" db="EMBL/GenBank/DDBJ databases">
        <authorList>
            <person name="Montgomery M.T."/>
            <person name="Guerrero C.A."/>
            <person name="Mavrich T.N."/>
            <person name="Pope W.H."/>
            <person name="Garlena R.A."/>
            <person name="Russell D.A."/>
            <person name="Jacobs-Sera D."/>
            <person name="Hendrix R.W."/>
            <person name="Hatfull G.F."/>
        </authorList>
    </citation>
    <scope>NUCLEOTIDE SEQUENCE [LARGE SCALE GENOMIC DNA]</scope>
</reference>
<dbReference type="KEGG" id="vg:28378621"/>
<evidence type="ECO:0000313" key="2">
    <source>
        <dbReference type="Proteomes" id="UP000201458"/>
    </source>
</evidence>
<accession>A0A160DEM4</accession>